<evidence type="ECO:0000256" key="4">
    <source>
        <dbReference type="ARBA" id="ARBA00022917"/>
    </source>
</evidence>
<comment type="caution">
    <text evidence="7">The sequence shown here is derived from an EMBL/GenBank/DDBJ whole genome shotgun (WGS) entry which is preliminary data.</text>
</comment>
<evidence type="ECO:0000256" key="3">
    <source>
        <dbReference type="ARBA" id="ARBA00022840"/>
    </source>
</evidence>
<keyword evidence="5" id="KW-0030">Aminoacyl-tRNA synthetase</keyword>
<keyword evidence="3" id="KW-0067">ATP-binding</keyword>
<dbReference type="OrthoDB" id="1733243at2759"/>
<dbReference type="Gene3D" id="3.30.930.10">
    <property type="entry name" value="Bira Bifunctional Protein, Domain 2"/>
    <property type="match status" value="1"/>
</dbReference>
<dbReference type="InterPro" id="IPR002319">
    <property type="entry name" value="Phenylalanyl-tRNA_Synthase"/>
</dbReference>
<evidence type="ECO:0000256" key="5">
    <source>
        <dbReference type="ARBA" id="ARBA00023146"/>
    </source>
</evidence>
<dbReference type="SUPFAM" id="SSF55681">
    <property type="entry name" value="Class II aaRS and biotin synthetases"/>
    <property type="match status" value="1"/>
</dbReference>
<accession>A0A834GYH3</accession>
<organism evidence="7 8">
    <name type="scientific">Rhododendron simsii</name>
    <name type="common">Sims's rhododendron</name>
    <dbReference type="NCBI Taxonomy" id="118357"/>
    <lineage>
        <taxon>Eukaryota</taxon>
        <taxon>Viridiplantae</taxon>
        <taxon>Streptophyta</taxon>
        <taxon>Embryophyta</taxon>
        <taxon>Tracheophyta</taxon>
        <taxon>Spermatophyta</taxon>
        <taxon>Magnoliopsida</taxon>
        <taxon>eudicotyledons</taxon>
        <taxon>Gunneridae</taxon>
        <taxon>Pentapetalae</taxon>
        <taxon>asterids</taxon>
        <taxon>Ericales</taxon>
        <taxon>Ericaceae</taxon>
        <taxon>Ericoideae</taxon>
        <taxon>Rhodoreae</taxon>
        <taxon>Rhododendron</taxon>
    </lineage>
</organism>
<dbReference type="GO" id="GO:0005524">
    <property type="term" value="F:ATP binding"/>
    <property type="evidence" value="ECO:0007669"/>
    <property type="project" value="UniProtKB-KW"/>
</dbReference>
<protein>
    <recommendedName>
        <fullName evidence="6">Phenylalanyl-tRNA synthetase domain-containing protein</fullName>
    </recommendedName>
</protein>
<proteinExistence type="predicted"/>
<name>A0A834GYH3_RHOSS</name>
<gene>
    <name evidence="7" type="ORF">RHSIM_Rhsim06G0102600</name>
</gene>
<dbReference type="GO" id="GO:0004812">
    <property type="term" value="F:aminoacyl-tRNA ligase activity"/>
    <property type="evidence" value="ECO:0007669"/>
    <property type="project" value="UniProtKB-KW"/>
</dbReference>
<dbReference type="GO" id="GO:0000049">
    <property type="term" value="F:tRNA binding"/>
    <property type="evidence" value="ECO:0007669"/>
    <property type="project" value="InterPro"/>
</dbReference>
<keyword evidence="1" id="KW-0436">Ligase</keyword>
<reference evidence="7" key="1">
    <citation type="submission" date="2019-11" db="EMBL/GenBank/DDBJ databases">
        <authorList>
            <person name="Liu Y."/>
            <person name="Hou J."/>
            <person name="Li T.-Q."/>
            <person name="Guan C.-H."/>
            <person name="Wu X."/>
            <person name="Wu H.-Z."/>
            <person name="Ling F."/>
            <person name="Zhang R."/>
            <person name="Shi X.-G."/>
            <person name="Ren J.-P."/>
            <person name="Chen E.-F."/>
            <person name="Sun J.-M."/>
        </authorList>
    </citation>
    <scope>NUCLEOTIDE SEQUENCE</scope>
    <source>
        <strain evidence="7">Adult_tree_wgs_1</strain>
        <tissue evidence="7">Leaves</tissue>
    </source>
</reference>
<evidence type="ECO:0000313" key="8">
    <source>
        <dbReference type="Proteomes" id="UP000626092"/>
    </source>
</evidence>
<dbReference type="InterPro" id="IPR045864">
    <property type="entry name" value="aa-tRNA-synth_II/BPL/LPL"/>
</dbReference>
<dbReference type="GO" id="GO:0043039">
    <property type="term" value="P:tRNA aminoacylation"/>
    <property type="evidence" value="ECO:0007669"/>
    <property type="project" value="InterPro"/>
</dbReference>
<dbReference type="GO" id="GO:0006412">
    <property type="term" value="P:translation"/>
    <property type="evidence" value="ECO:0007669"/>
    <property type="project" value="UniProtKB-KW"/>
</dbReference>
<evidence type="ECO:0000256" key="1">
    <source>
        <dbReference type="ARBA" id="ARBA00022598"/>
    </source>
</evidence>
<feature type="domain" description="Phenylalanyl-tRNA synthetase" evidence="6">
    <location>
        <begin position="42"/>
        <end position="112"/>
    </location>
</feature>
<evidence type="ECO:0000256" key="2">
    <source>
        <dbReference type="ARBA" id="ARBA00022741"/>
    </source>
</evidence>
<dbReference type="Proteomes" id="UP000626092">
    <property type="component" value="Unassembled WGS sequence"/>
</dbReference>
<evidence type="ECO:0000259" key="6">
    <source>
        <dbReference type="Pfam" id="PF01409"/>
    </source>
</evidence>
<dbReference type="EMBL" id="WJXA01000006">
    <property type="protein sequence ID" value="KAF7141907.1"/>
    <property type="molecule type" value="Genomic_DNA"/>
</dbReference>
<dbReference type="AlphaFoldDB" id="A0A834GYH3"/>
<sequence>MLLLKQPLSRTEIYNSVETSVNSDREHSKSLADEEGDYAEASELTAVSFLQNFDDVLVPEDHVSRGYNNTYYVDSHTVLRCHTRAHQAELFGKGHTHFLVTGDVYHRDSIDSDGRDNVFSFTLYLSSDMCADSADGRVSNF</sequence>
<keyword evidence="2" id="KW-0547">Nucleotide-binding</keyword>
<keyword evidence="4" id="KW-0648">Protein biosynthesis</keyword>
<dbReference type="Pfam" id="PF01409">
    <property type="entry name" value="tRNA-synt_2d"/>
    <property type="match status" value="1"/>
</dbReference>
<keyword evidence="8" id="KW-1185">Reference proteome</keyword>
<evidence type="ECO:0000313" key="7">
    <source>
        <dbReference type="EMBL" id="KAF7141907.1"/>
    </source>
</evidence>